<comment type="caution">
    <text evidence="1">The sequence shown here is derived from an EMBL/GenBank/DDBJ whole genome shotgun (WGS) entry which is preliminary data.</text>
</comment>
<dbReference type="SUPFAM" id="SSF51735">
    <property type="entry name" value="NAD(P)-binding Rossmann-fold domains"/>
    <property type="match status" value="1"/>
</dbReference>
<protein>
    <submittedName>
        <fullName evidence="1">Uncharacterized protein</fullName>
    </submittedName>
</protein>
<evidence type="ECO:0000313" key="2">
    <source>
        <dbReference type="Proteomes" id="UP000241890"/>
    </source>
</evidence>
<dbReference type="InParanoid" id="A0A2R5GGM8"/>
<sequence length="128" mass="13613">MRVLVTGGGGQLGGFLVRELLQGPRVEIGRGSAELPLHIAYTQHAQELAGLESLGEPDDDGWRRRRDEKSAAAIAVKGFKVDFATGSFDRGVKSPLDTGMDSSRIATDLNISLTSFAHGLTLAYPSTS</sequence>
<dbReference type="AlphaFoldDB" id="A0A2R5GGM8"/>
<dbReference type="OrthoDB" id="6235964at2759"/>
<name>A0A2R5GGM8_9STRA</name>
<reference evidence="1 2" key="1">
    <citation type="submission" date="2017-12" db="EMBL/GenBank/DDBJ databases">
        <title>Sequencing, de novo assembly and annotation of complete genome of a new Thraustochytrid species, strain FCC1311.</title>
        <authorList>
            <person name="Sedici K."/>
            <person name="Godart F."/>
            <person name="Aiese Cigliano R."/>
            <person name="Sanseverino W."/>
            <person name="Barakat M."/>
            <person name="Ortet P."/>
            <person name="Marechal E."/>
            <person name="Cagnac O."/>
            <person name="Amato A."/>
        </authorList>
    </citation>
    <scope>NUCLEOTIDE SEQUENCE [LARGE SCALE GENOMIC DNA]</scope>
</reference>
<accession>A0A2R5GGM8</accession>
<dbReference type="EMBL" id="BEYU01000070">
    <property type="protein sequence ID" value="GBG30037.1"/>
    <property type="molecule type" value="Genomic_DNA"/>
</dbReference>
<dbReference type="Proteomes" id="UP000241890">
    <property type="component" value="Unassembled WGS sequence"/>
</dbReference>
<dbReference type="InterPro" id="IPR036291">
    <property type="entry name" value="NAD(P)-bd_dom_sf"/>
</dbReference>
<keyword evidence="2" id="KW-1185">Reference proteome</keyword>
<proteinExistence type="predicted"/>
<gene>
    <name evidence="1" type="ORF">FCC1311_029961</name>
</gene>
<organism evidence="1 2">
    <name type="scientific">Hondaea fermentalgiana</name>
    <dbReference type="NCBI Taxonomy" id="2315210"/>
    <lineage>
        <taxon>Eukaryota</taxon>
        <taxon>Sar</taxon>
        <taxon>Stramenopiles</taxon>
        <taxon>Bigyra</taxon>
        <taxon>Labyrinthulomycetes</taxon>
        <taxon>Thraustochytrida</taxon>
        <taxon>Thraustochytriidae</taxon>
        <taxon>Hondaea</taxon>
    </lineage>
</organism>
<evidence type="ECO:0000313" key="1">
    <source>
        <dbReference type="EMBL" id="GBG30037.1"/>
    </source>
</evidence>